<keyword evidence="3" id="KW-1185">Reference proteome</keyword>
<name>A0A1A8Y1A2_9RHOO</name>
<reference evidence="2 3" key="1">
    <citation type="submission" date="2016-06" db="EMBL/GenBank/DDBJ databases">
        <authorList>
            <person name="Kjaerup R.B."/>
            <person name="Dalgaard T.S."/>
            <person name="Juul-Madsen H.R."/>
        </authorList>
    </citation>
    <scope>NUCLEOTIDE SEQUENCE [LARGE SCALE GENOMIC DNA]</scope>
    <source>
        <strain evidence="2">2</strain>
    </source>
</reference>
<dbReference type="SUPFAM" id="SSF110997">
    <property type="entry name" value="Sporulation related repeat"/>
    <property type="match status" value="1"/>
</dbReference>
<evidence type="ECO:0000313" key="3">
    <source>
        <dbReference type="Proteomes" id="UP000199600"/>
    </source>
</evidence>
<evidence type="ECO:0000259" key="1">
    <source>
        <dbReference type="Pfam" id="PF05036"/>
    </source>
</evidence>
<proteinExistence type="predicted"/>
<organism evidence="2 3">
    <name type="scientific">Candidatus Propionivibrio aalborgensis</name>
    <dbReference type="NCBI Taxonomy" id="1860101"/>
    <lineage>
        <taxon>Bacteria</taxon>
        <taxon>Pseudomonadati</taxon>
        <taxon>Pseudomonadota</taxon>
        <taxon>Betaproteobacteria</taxon>
        <taxon>Rhodocyclales</taxon>
        <taxon>Rhodocyclaceae</taxon>
        <taxon>Propionivibrio</taxon>
    </lineage>
</organism>
<dbReference type="GO" id="GO:0042834">
    <property type="term" value="F:peptidoglycan binding"/>
    <property type="evidence" value="ECO:0007669"/>
    <property type="project" value="InterPro"/>
</dbReference>
<dbReference type="EMBL" id="FLQY01000373">
    <property type="protein sequence ID" value="SBT10802.1"/>
    <property type="molecule type" value="Genomic_DNA"/>
</dbReference>
<dbReference type="Proteomes" id="UP000199600">
    <property type="component" value="Unassembled WGS sequence"/>
</dbReference>
<gene>
    <name evidence="2" type="ORF">PROAA_70011</name>
</gene>
<accession>A0A1A8Y1A2</accession>
<dbReference type="RefSeq" id="WP_186412368.1">
    <property type="nucleotide sequence ID" value="NZ_FLQY01000373.1"/>
</dbReference>
<sequence length="233" mass="25080">MRILVFLLILVNLLFLAWTQGLLGSSSNPDALRVQQQLLADQVKVVSRDEPPEVITPPEKPKKVVEVKAVDICLELSDLPIAEVAQVEGMLAEKLPVFKSERTAISGTSSYWVIIPPLANKGEVDTKVAELKQLDISEFFVVQESGPYNRAISLGLYTSNAAATSQLERLRKKGVRSARNIERVVKPTTASLVIRGPAAQADSLSQAILGVLPESKPVVCKAQSSAAAGVTAE</sequence>
<dbReference type="InterPro" id="IPR007730">
    <property type="entry name" value="SPOR-like_dom"/>
</dbReference>
<dbReference type="Pfam" id="PF05036">
    <property type="entry name" value="SPOR"/>
    <property type="match status" value="1"/>
</dbReference>
<evidence type="ECO:0000313" key="2">
    <source>
        <dbReference type="EMBL" id="SBT10802.1"/>
    </source>
</evidence>
<feature type="domain" description="SPOR" evidence="1">
    <location>
        <begin position="108"/>
        <end position="176"/>
    </location>
</feature>
<dbReference type="AlphaFoldDB" id="A0A1A8Y1A2"/>
<protein>
    <submittedName>
        <fullName evidence="2">Sporulation domain protein</fullName>
    </submittedName>
</protein>
<dbReference type="InterPro" id="IPR036680">
    <property type="entry name" value="SPOR-like_sf"/>
</dbReference>